<evidence type="ECO:0000256" key="5">
    <source>
        <dbReference type="PROSITE-ProRule" id="PRU01091"/>
    </source>
</evidence>
<keyword evidence="2" id="KW-0805">Transcription regulation</keyword>
<feature type="domain" description="OmpR/PhoB-type" evidence="6">
    <location>
        <begin position="344"/>
        <end position="443"/>
    </location>
</feature>
<dbReference type="PANTHER" id="PTHR35807">
    <property type="entry name" value="TRANSCRIPTIONAL REGULATOR REDD-RELATED"/>
    <property type="match status" value="1"/>
</dbReference>
<sequence>MPAGRPGVSWQLPEETDPEAALPCVVLLDRTGLAEFAVLQRGLRTLGVPSLRIDAGAIASLKIISQPDDGSLTVDGRRIIPTLTWVRHFSSRAIPGGNGSALSLFRADSWCALVDQVSSLSAVRLPDGTDPGRLVQLYSAARAGIRTPRTIITTDPAAASAELAADRIVVKALDRHFVETEPGTMEAMFPEIMDCAGARNLPAQEMPMIVQEYVEHWAELRVYHLDGEILAFRVRKHSPEAIWRDAASVTVSPVIAPEAVAGAVQRLVGLWGLRYGAFDFLLTKEGPVFLEVNSEGDWRWFEAKAGVDDVSIAALSMVQDLHRQATRESRPTIDLTGFLMLGTDRTHQAKDMTPGMDVRVLGALEVRVYGTLVHISARKARVLTAILLSNANQVVPTEQLIDSLWGERPPATARKNLQVYVSMLRRKIGDRISYEGWGYRLDAGSDEFDLLRFRHLATAGRDMRRRGDADAAAALLDEALSLWRGRPLAEFSGVPLIDEAVGRFTDLHLAVSEDWAELEIERGGHVEALTRLDDLVTFFPGRERLVAARMTALAGCGRAPEALSQYEAVRRHLAVELGIDPSPVLRNLYEEILQGKGFRQPAEETSRPW</sequence>
<dbReference type="Proteomes" id="UP001612741">
    <property type="component" value="Unassembled WGS sequence"/>
</dbReference>
<dbReference type="InterPro" id="IPR005158">
    <property type="entry name" value="BTAD"/>
</dbReference>
<dbReference type="EMBL" id="JBITGY010000009">
    <property type="protein sequence ID" value="MFI6502393.1"/>
    <property type="molecule type" value="Genomic_DNA"/>
</dbReference>
<dbReference type="SUPFAM" id="SSF56059">
    <property type="entry name" value="Glutathione synthetase ATP-binding domain-like"/>
    <property type="match status" value="1"/>
</dbReference>
<accession>A0ABW7Z2S5</accession>
<dbReference type="Pfam" id="PF03704">
    <property type="entry name" value="BTAD"/>
    <property type="match status" value="1"/>
</dbReference>
<dbReference type="InterPro" id="IPR016032">
    <property type="entry name" value="Sig_transdc_resp-reg_C-effctor"/>
</dbReference>
<dbReference type="Pfam" id="PF00486">
    <property type="entry name" value="Trans_reg_C"/>
    <property type="match status" value="1"/>
</dbReference>
<dbReference type="CDD" id="cd00383">
    <property type="entry name" value="trans_reg_C"/>
    <property type="match status" value="1"/>
</dbReference>
<evidence type="ECO:0000313" key="7">
    <source>
        <dbReference type="EMBL" id="MFI6502393.1"/>
    </source>
</evidence>
<evidence type="ECO:0000256" key="3">
    <source>
        <dbReference type="ARBA" id="ARBA00023125"/>
    </source>
</evidence>
<evidence type="ECO:0000256" key="2">
    <source>
        <dbReference type="ARBA" id="ARBA00023015"/>
    </source>
</evidence>
<protein>
    <submittedName>
        <fullName evidence="7">BTAD domain-containing putative transcriptional regulator</fullName>
    </submittedName>
</protein>
<dbReference type="Gene3D" id="1.25.40.10">
    <property type="entry name" value="Tetratricopeptide repeat domain"/>
    <property type="match status" value="1"/>
</dbReference>
<evidence type="ECO:0000256" key="4">
    <source>
        <dbReference type="ARBA" id="ARBA00023163"/>
    </source>
</evidence>
<dbReference type="InterPro" id="IPR001867">
    <property type="entry name" value="OmpR/PhoB-type_DNA-bd"/>
</dbReference>
<dbReference type="Gene3D" id="3.30.470.20">
    <property type="entry name" value="ATP-grasp fold, B domain"/>
    <property type="match status" value="1"/>
</dbReference>
<dbReference type="PROSITE" id="PS51755">
    <property type="entry name" value="OMPR_PHOB"/>
    <property type="match status" value="1"/>
</dbReference>
<evidence type="ECO:0000256" key="1">
    <source>
        <dbReference type="ARBA" id="ARBA00005820"/>
    </source>
</evidence>
<dbReference type="PANTHER" id="PTHR35807:SF1">
    <property type="entry name" value="TRANSCRIPTIONAL REGULATOR REDD"/>
    <property type="match status" value="1"/>
</dbReference>
<name>A0ABW7Z2S5_9ACTN</name>
<keyword evidence="8" id="KW-1185">Reference proteome</keyword>
<comment type="caution">
    <text evidence="7">The sequence shown here is derived from an EMBL/GenBank/DDBJ whole genome shotgun (WGS) entry which is preliminary data.</text>
</comment>
<organism evidence="7 8">
    <name type="scientific">Nonomuraea typhae</name>
    <dbReference type="NCBI Taxonomy" id="2603600"/>
    <lineage>
        <taxon>Bacteria</taxon>
        <taxon>Bacillati</taxon>
        <taxon>Actinomycetota</taxon>
        <taxon>Actinomycetes</taxon>
        <taxon>Streptosporangiales</taxon>
        <taxon>Streptosporangiaceae</taxon>
        <taxon>Nonomuraea</taxon>
    </lineage>
</organism>
<keyword evidence="4" id="KW-0804">Transcription</keyword>
<gene>
    <name evidence="7" type="ORF">ACIBG2_33800</name>
</gene>
<keyword evidence="3 5" id="KW-0238">DNA-binding</keyword>
<dbReference type="Gene3D" id="1.10.10.10">
    <property type="entry name" value="Winged helix-like DNA-binding domain superfamily/Winged helix DNA-binding domain"/>
    <property type="match status" value="1"/>
</dbReference>
<dbReference type="InterPro" id="IPR011990">
    <property type="entry name" value="TPR-like_helical_dom_sf"/>
</dbReference>
<evidence type="ECO:0000259" key="6">
    <source>
        <dbReference type="PROSITE" id="PS51755"/>
    </source>
</evidence>
<proteinExistence type="inferred from homology"/>
<comment type="similarity">
    <text evidence="1">Belongs to the AfsR/DnrI/RedD regulatory family.</text>
</comment>
<dbReference type="SUPFAM" id="SSF48452">
    <property type="entry name" value="TPR-like"/>
    <property type="match status" value="1"/>
</dbReference>
<dbReference type="SMART" id="SM00862">
    <property type="entry name" value="Trans_reg_C"/>
    <property type="match status" value="1"/>
</dbReference>
<feature type="DNA-binding region" description="OmpR/PhoB-type" evidence="5">
    <location>
        <begin position="344"/>
        <end position="443"/>
    </location>
</feature>
<dbReference type="InterPro" id="IPR036388">
    <property type="entry name" value="WH-like_DNA-bd_sf"/>
</dbReference>
<dbReference type="CDD" id="cd15831">
    <property type="entry name" value="BTAD"/>
    <property type="match status" value="1"/>
</dbReference>
<reference evidence="7 8" key="1">
    <citation type="submission" date="2024-10" db="EMBL/GenBank/DDBJ databases">
        <title>The Natural Products Discovery Center: Release of the First 8490 Sequenced Strains for Exploring Actinobacteria Biosynthetic Diversity.</title>
        <authorList>
            <person name="Kalkreuter E."/>
            <person name="Kautsar S.A."/>
            <person name="Yang D."/>
            <person name="Bader C.D."/>
            <person name="Teijaro C.N."/>
            <person name="Fluegel L."/>
            <person name="Davis C.M."/>
            <person name="Simpson J.R."/>
            <person name="Lauterbach L."/>
            <person name="Steele A.D."/>
            <person name="Gui C."/>
            <person name="Meng S."/>
            <person name="Li G."/>
            <person name="Viehrig K."/>
            <person name="Ye F."/>
            <person name="Su P."/>
            <person name="Kiefer A.F."/>
            <person name="Nichols A."/>
            <person name="Cepeda A.J."/>
            <person name="Yan W."/>
            <person name="Fan B."/>
            <person name="Jiang Y."/>
            <person name="Adhikari A."/>
            <person name="Zheng C.-J."/>
            <person name="Schuster L."/>
            <person name="Cowan T.M."/>
            <person name="Smanski M.J."/>
            <person name="Chevrette M.G."/>
            <person name="De Carvalho L.P.S."/>
            <person name="Shen B."/>
        </authorList>
    </citation>
    <scope>NUCLEOTIDE SEQUENCE [LARGE SCALE GENOMIC DNA]</scope>
    <source>
        <strain evidence="7 8">NPDC050545</strain>
    </source>
</reference>
<dbReference type="RefSeq" id="WP_397087619.1">
    <property type="nucleotide sequence ID" value="NZ_JBITGY010000009.1"/>
</dbReference>
<dbReference type="InterPro" id="IPR051677">
    <property type="entry name" value="AfsR-DnrI-RedD_regulator"/>
</dbReference>
<evidence type="ECO:0000313" key="8">
    <source>
        <dbReference type="Proteomes" id="UP001612741"/>
    </source>
</evidence>
<dbReference type="SUPFAM" id="SSF46894">
    <property type="entry name" value="C-terminal effector domain of the bipartite response regulators"/>
    <property type="match status" value="1"/>
</dbReference>
<dbReference type="SMART" id="SM01043">
    <property type="entry name" value="BTAD"/>
    <property type="match status" value="1"/>
</dbReference>